<proteinExistence type="predicted"/>
<dbReference type="EMBL" id="ML996148">
    <property type="protein sequence ID" value="KAF2734386.1"/>
    <property type="molecule type" value="Genomic_DNA"/>
</dbReference>
<dbReference type="Proteomes" id="UP000799444">
    <property type="component" value="Unassembled WGS sequence"/>
</dbReference>
<evidence type="ECO:0000313" key="2">
    <source>
        <dbReference type="Proteomes" id="UP000799444"/>
    </source>
</evidence>
<dbReference type="AlphaFoldDB" id="A0A9P4V2L9"/>
<sequence>MNNPSTLFPQIKQHTQPHVARHFSSWAANAASWAPSSRPRASRQQDSTLDFTLLALPRLACRPQHAGNHVRRARCWVRRLSRSERRQLSSADRTPAVRGWVGIGGRAQGPGPCRLRSACAVGRRVRGGGRSWSLDWEVEGRGGQAGMGLGREEGHAGGAV</sequence>
<comment type="caution">
    <text evidence="1">The sequence shown here is derived from an EMBL/GenBank/DDBJ whole genome shotgun (WGS) entry which is preliminary data.</text>
</comment>
<accession>A0A9P4V2L9</accession>
<keyword evidence="2" id="KW-1185">Reference proteome</keyword>
<evidence type="ECO:0000313" key="1">
    <source>
        <dbReference type="EMBL" id="KAF2734386.1"/>
    </source>
</evidence>
<gene>
    <name evidence="1" type="ORF">EJ04DRAFT_245399</name>
</gene>
<organism evidence="1 2">
    <name type="scientific">Polyplosphaeria fusca</name>
    <dbReference type="NCBI Taxonomy" id="682080"/>
    <lineage>
        <taxon>Eukaryota</taxon>
        <taxon>Fungi</taxon>
        <taxon>Dikarya</taxon>
        <taxon>Ascomycota</taxon>
        <taxon>Pezizomycotina</taxon>
        <taxon>Dothideomycetes</taxon>
        <taxon>Pleosporomycetidae</taxon>
        <taxon>Pleosporales</taxon>
        <taxon>Tetraplosphaeriaceae</taxon>
        <taxon>Polyplosphaeria</taxon>
    </lineage>
</organism>
<reference evidence="1" key="1">
    <citation type="journal article" date="2020" name="Stud. Mycol.">
        <title>101 Dothideomycetes genomes: a test case for predicting lifestyles and emergence of pathogens.</title>
        <authorList>
            <person name="Haridas S."/>
            <person name="Albert R."/>
            <person name="Binder M."/>
            <person name="Bloem J."/>
            <person name="Labutti K."/>
            <person name="Salamov A."/>
            <person name="Andreopoulos B."/>
            <person name="Baker S."/>
            <person name="Barry K."/>
            <person name="Bills G."/>
            <person name="Bluhm B."/>
            <person name="Cannon C."/>
            <person name="Castanera R."/>
            <person name="Culley D."/>
            <person name="Daum C."/>
            <person name="Ezra D."/>
            <person name="Gonzalez J."/>
            <person name="Henrissat B."/>
            <person name="Kuo A."/>
            <person name="Liang C."/>
            <person name="Lipzen A."/>
            <person name="Lutzoni F."/>
            <person name="Magnuson J."/>
            <person name="Mondo S."/>
            <person name="Nolan M."/>
            <person name="Ohm R."/>
            <person name="Pangilinan J."/>
            <person name="Park H.-J."/>
            <person name="Ramirez L."/>
            <person name="Alfaro M."/>
            <person name="Sun H."/>
            <person name="Tritt A."/>
            <person name="Yoshinaga Y."/>
            <person name="Zwiers L.-H."/>
            <person name="Turgeon B."/>
            <person name="Goodwin S."/>
            <person name="Spatafora J."/>
            <person name="Crous P."/>
            <person name="Grigoriev I."/>
        </authorList>
    </citation>
    <scope>NUCLEOTIDE SEQUENCE</scope>
    <source>
        <strain evidence="1">CBS 125425</strain>
    </source>
</reference>
<protein>
    <submittedName>
        <fullName evidence="1">Uncharacterized protein</fullName>
    </submittedName>
</protein>
<name>A0A9P4V2L9_9PLEO</name>